<dbReference type="Proteomes" id="UP001163255">
    <property type="component" value="Chromosome"/>
</dbReference>
<dbReference type="EMBL" id="CP103300">
    <property type="protein sequence ID" value="UYM17087.1"/>
    <property type="molecule type" value="Genomic_DNA"/>
</dbReference>
<accession>A0ABY6GX06</accession>
<protein>
    <submittedName>
        <fullName evidence="2">Uncharacterized protein</fullName>
    </submittedName>
</protein>
<reference evidence="2" key="1">
    <citation type="submission" date="2022-10" db="EMBL/GenBank/DDBJ databases">
        <title>Completed Genome Sequence of two octocoral isolated bacterium, Endozoicomonas euniceicola EF212T and Endozoicomonas gorgoniicola PS125T.</title>
        <authorList>
            <person name="Chiou Y.-J."/>
            <person name="Chen Y.-H."/>
        </authorList>
    </citation>
    <scope>NUCLEOTIDE SEQUENCE</scope>
    <source>
        <strain evidence="2">EF212</strain>
    </source>
</reference>
<evidence type="ECO:0000313" key="2">
    <source>
        <dbReference type="EMBL" id="UYM17087.1"/>
    </source>
</evidence>
<evidence type="ECO:0000313" key="3">
    <source>
        <dbReference type="Proteomes" id="UP001163255"/>
    </source>
</evidence>
<sequence length="237" mass="26572">MIDKKYFHVAIVVILCSFFLNFVNALGNGYANGFEILTQPELRAILLDAPAIIQSAVIHGIMASIIIPLAIFSLFSLSSKMRNKITFYKVFIYVGLYASLSIFIVDSSQINADQDTKEQSSFDSHEATQKRQKLISGMTVYIMCADVLEITKPEGWEEISDSYIKTTEIFAYSIMSQLDSEDIDGDVDHFLAKLRKQNKLKIKSKAYSDIVDWGQKAGCTSEKLINVSKNLNSHADN</sequence>
<keyword evidence="1" id="KW-1133">Transmembrane helix</keyword>
<evidence type="ECO:0000256" key="1">
    <source>
        <dbReference type="SAM" id="Phobius"/>
    </source>
</evidence>
<gene>
    <name evidence="2" type="ORF">NX720_03930</name>
</gene>
<proteinExistence type="predicted"/>
<feature type="transmembrane region" description="Helical" evidence="1">
    <location>
        <begin position="49"/>
        <end position="75"/>
    </location>
</feature>
<dbReference type="RefSeq" id="WP_262599542.1">
    <property type="nucleotide sequence ID" value="NZ_CP103300.1"/>
</dbReference>
<name>A0ABY6GX06_9GAMM</name>
<keyword evidence="1" id="KW-0812">Transmembrane</keyword>
<keyword evidence="1" id="KW-0472">Membrane</keyword>
<keyword evidence="3" id="KW-1185">Reference proteome</keyword>
<feature type="transmembrane region" description="Helical" evidence="1">
    <location>
        <begin position="87"/>
        <end position="105"/>
    </location>
</feature>
<organism evidence="2 3">
    <name type="scientific">Endozoicomonas euniceicola</name>
    <dbReference type="NCBI Taxonomy" id="1234143"/>
    <lineage>
        <taxon>Bacteria</taxon>
        <taxon>Pseudomonadati</taxon>
        <taxon>Pseudomonadota</taxon>
        <taxon>Gammaproteobacteria</taxon>
        <taxon>Oceanospirillales</taxon>
        <taxon>Endozoicomonadaceae</taxon>
        <taxon>Endozoicomonas</taxon>
    </lineage>
</organism>